<protein>
    <submittedName>
        <fullName evidence="1">Uncharacterized protein</fullName>
    </submittedName>
</protein>
<accession>A0A514D192</accession>
<organism evidence="1">
    <name type="scientific">Leviviridae sp</name>
    <dbReference type="NCBI Taxonomy" id="2027243"/>
    <lineage>
        <taxon>Viruses</taxon>
        <taxon>Riboviria</taxon>
        <taxon>Orthornavirae</taxon>
        <taxon>Lenarviricota</taxon>
        <taxon>Leviviricetes</taxon>
        <taxon>Norzivirales</taxon>
        <taxon>Fiersviridae</taxon>
    </lineage>
</organism>
<dbReference type="EMBL" id="MN033332">
    <property type="protein sequence ID" value="QDH87384.1"/>
    <property type="molecule type" value="Genomic_RNA"/>
</dbReference>
<name>A0A514D192_9VIRU</name>
<proteinExistence type="predicted"/>
<gene>
    <name evidence="1" type="ORF">H2Rhizo32382_000002</name>
</gene>
<evidence type="ECO:0000313" key="1">
    <source>
        <dbReference type="EMBL" id="QDH87384.1"/>
    </source>
</evidence>
<reference evidence="1" key="1">
    <citation type="submission" date="2019-05" db="EMBL/GenBank/DDBJ databases">
        <title>Metatranscriptomic reconstruction reveals RNA viruses with the potential to shape carbon cycling in soil.</title>
        <authorList>
            <person name="Starr E.P."/>
            <person name="Nuccio E."/>
            <person name="Pett-Ridge J."/>
            <person name="Banfield J.F."/>
            <person name="Firestone M.K."/>
        </authorList>
    </citation>
    <scope>NUCLEOTIDE SEQUENCE</scope>
    <source>
        <strain evidence="1">H2_Rhizo_32_scaffold_382</strain>
    </source>
</reference>
<sequence>MNVEDISVNLVEGPVQGLTIEITVRLGSPRSLTGDEYEAVLNLLRGVKALQVKCASRLSPIP</sequence>